<keyword evidence="2" id="KW-1133">Transmembrane helix</keyword>
<protein>
    <submittedName>
        <fullName evidence="3">Uncharacterized protein</fullName>
    </submittedName>
</protein>
<accession>A0A8H6JNB5</accession>
<keyword evidence="2" id="KW-0812">Transmembrane</keyword>
<dbReference type="PANTHER" id="PTHR35896:SF3">
    <property type="entry name" value="MAJOR FACILITATOR SUPERFAMILY TRANSPORTER"/>
    <property type="match status" value="1"/>
</dbReference>
<dbReference type="PANTHER" id="PTHR35896">
    <property type="entry name" value="IG-LIKE DOMAIN-CONTAINING PROTEIN"/>
    <property type="match status" value="1"/>
</dbReference>
<dbReference type="Proteomes" id="UP000654918">
    <property type="component" value="Unassembled WGS sequence"/>
</dbReference>
<evidence type="ECO:0000313" key="3">
    <source>
        <dbReference type="EMBL" id="KAF6815790.1"/>
    </source>
</evidence>
<feature type="region of interest" description="Disordered" evidence="1">
    <location>
        <begin position="22"/>
        <end position="47"/>
    </location>
</feature>
<organism evidence="3 4">
    <name type="scientific">Colletotrichum plurivorum</name>
    <dbReference type="NCBI Taxonomy" id="2175906"/>
    <lineage>
        <taxon>Eukaryota</taxon>
        <taxon>Fungi</taxon>
        <taxon>Dikarya</taxon>
        <taxon>Ascomycota</taxon>
        <taxon>Pezizomycotina</taxon>
        <taxon>Sordariomycetes</taxon>
        <taxon>Hypocreomycetidae</taxon>
        <taxon>Glomerellales</taxon>
        <taxon>Glomerellaceae</taxon>
        <taxon>Colletotrichum</taxon>
        <taxon>Colletotrichum orchidearum species complex</taxon>
    </lineage>
</organism>
<dbReference type="AlphaFoldDB" id="A0A8H6JNB5"/>
<reference evidence="3" key="1">
    <citation type="journal article" date="2020" name="Phytopathology">
        <title>Genome Sequence Resources of Colletotrichum truncatum, C. plurivorum, C. musicola, and C. sojae: Four Species Pathogenic to Soybean (Glycine max).</title>
        <authorList>
            <person name="Rogerio F."/>
            <person name="Boufleur T.R."/>
            <person name="Ciampi-Guillardi M."/>
            <person name="Sukno S.A."/>
            <person name="Thon M.R."/>
            <person name="Massola Junior N.S."/>
            <person name="Baroncelli R."/>
        </authorList>
    </citation>
    <scope>NUCLEOTIDE SEQUENCE</scope>
    <source>
        <strain evidence="3">LFN00145</strain>
    </source>
</reference>
<dbReference type="InterPro" id="IPR053008">
    <property type="entry name" value="Phomopsin_biosynth_assoc"/>
</dbReference>
<gene>
    <name evidence="3" type="ORF">CPLU01_14040</name>
</gene>
<name>A0A8H6JNB5_9PEZI</name>
<dbReference type="EMBL" id="WIGO01000349">
    <property type="protein sequence ID" value="KAF6815790.1"/>
    <property type="molecule type" value="Genomic_DNA"/>
</dbReference>
<feature type="transmembrane region" description="Helical" evidence="2">
    <location>
        <begin position="57"/>
        <end position="79"/>
    </location>
</feature>
<evidence type="ECO:0000256" key="1">
    <source>
        <dbReference type="SAM" id="MobiDB-lite"/>
    </source>
</evidence>
<evidence type="ECO:0000256" key="2">
    <source>
        <dbReference type="SAM" id="Phobius"/>
    </source>
</evidence>
<sequence>MMSETSCRESLEECCLKETTPFKEDVDGDTEIGDQSPSQSPSKRRPLWRRRTQVCNAWRTFLIVGSLIMAGLVAIDVLLHPRCPADRRPMDFSGWICAPNGAIPAVARERGCEWDNLSFHWFPKDRTEDEDNRALLREFEKDGPWHRYIDKEGKHEIPSDNKVLKAAWLTRREHIVHCKYALRQTHLWITKGWDPPFNYSHTLHCTGYLVDTIMENPPADMNDITVHVTPWPEHRPVVHPYYPCEEEGIACVSW</sequence>
<keyword evidence="4" id="KW-1185">Reference proteome</keyword>
<keyword evidence="2" id="KW-0472">Membrane</keyword>
<proteinExistence type="predicted"/>
<evidence type="ECO:0000313" key="4">
    <source>
        <dbReference type="Proteomes" id="UP000654918"/>
    </source>
</evidence>
<comment type="caution">
    <text evidence="3">The sequence shown here is derived from an EMBL/GenBank/DDBJ whole genome shotgun (WGS) entry which is preliminary data.</text>
</comment>